<feature type="region of interest" description="Disordered" evidence="1">
    <location>
        <begin position="232"/>
        <end position="265"/>
    </location>
</feature>
<dbReference type="EMBL" id="JAWWNJ010000015">
    <property type="protein sequence ID" value="KAK7040427.1"/>
    <property type="molecule type" value="Genomic_DNA"/>
</dbReference>
<evidence type="ECO:0000256" key="1">
    <source>
        <dbReference type="SAM" id="MobiDB-lite"/>
    </source>
</evidence>
<gene>
    <name evidence="2" type="ORF">R3P38DRAFT_3180139</name>
</gene>
<organism evidence="2 3">
    <name type="scientific">Favolaschia claudopus</name>
    <dbReference type="NCBI Taxonomy" id="2862362"/>
    <lineage>
        <taxon>Eukaryota</taxon>
        <taxon>Fungi</taxon>
        <taxon>Dikarya</taxon>
        <taxon>Basidiomycota</taxon>
        <taxon>Agaricomycotina</taxon>
        <taxon>Agaricomycetes</taxon>
        <taxon>Agaricomycetidae</taxon>
        <taxon>Agaricales</taxon>
        <taxon>Marasmiineae</taxon>
        <taxon>Mycenaceae</taxon>
        <taxon>Favolaschia</taxon>
    </lineage>
</organism>
<proteinExistence type="predicted"/>
<comment type="caution">
    <text evidence="2">The sequence shown here is derived from an EMBL/GenBank/DDBJ whole genome shotgun (WGS) entry which is preliminary data.</text>
</comment>
<accession>A0AAW0CPA9</accession>
<reference evidence="2 3" key="1">
    <citation type="journal article" date="2024" name="J Genomics">
        <title>Draft genome sequencing and assembly of Favolaschia claudopus CIRM-BRFM 2984 isolated from oak limbs.</title>
        <authorList>
            <person name="Navarro D."/>
            <person name="Drula E."/>
            <person name="Chaduli D."/>
            <person name="Cazenave R."/>
            <person name="Ahrendt S."/>
            <person name="Wang J."/>
            <person name="Lipzen A."/>
            <person name="Daum C."/>
            <person name="Barry K."/>
            <person name="Grigoriev I.V."/>
            <person name="Favel A."/>
            <person name="Rosso M.N."/>
            <person name="Martin F."/>
        </authorList>
    </citation>
    <scope>NUCLEOTIDE SEQUENCE [LARGE SCALE GENOMIC DNA]</scope>
    <source>
        <strain evidence="2 3">CIRM-BRFM 2984</strain>
    </source>
</reference>
<protein>
    <recommendedName>
        <fullName evidence="4">BZIP domain-containing protein</fullName>
    </recommendedName>
</protein>
<evidence type="ECO:0008006" key="4">
    <source>
        <dbReference type="Google" id="ProtNLM"/>
    </source>
</evidence>
<sequence length="265" mass="30370">MSWDIAGNPFSRLRVSTPESKEKARQRQVKYRKKPDTRQKEASYLTQRRAAVKARRRVTDSRSKSSTHTPKPVSTIAANAPSTSALELLADLATERILEIRAASPSSSYWDSLSSDSRESSRDAALDLPATSPEADPNLFVDEMLPRYCSPATPLQRKTWRLLGQVGPLSGVQRAQLMTLDLALPQEFDDDVPRVQWNRSGRTSERVEMMSSERWKWVRAWRHSHEEYEYTRDWDDEGRRQLSATDEDRLSATDEDRLSATDEDR</sequence>
<keyword evidence="3" id="KW-1185">Reference proteome</keyword>
<evidence type="ECO:0000313" key="2">
    <source>
        <dbReference type="EMBL" id="KAK7040427.1"/>
    </source>
</evidence>
<name>A0AAW0CPA9_9AGAR</name>
<dbReference type="Proteomes" id="UP001362999">
    <property type="component" value="Unassembled WGS sequence"/>
</dbReference>
<feature type="region of interest" description="Disordered" evidence="1">
    <location>
        <begin position="1"/>
        <end position="78"/>
    </location>
</feature>
<evidence type="ECO:0000313" key="3">
    <source>
        <dbReference type="Proteomes" id="UP001362999"/>
    </source>
</evidence>
<dbReference type="AlphaFoldDB" id="A0AAW0CPA9"/>